<organism evidence="1 2">
    <name type="scientific">Romanomermis culicivorax</name>
    <name type="common">Nematode worm</name>
    <dbReference type="NCBI Taxonomy" id="13658"/>
    <lineage>
        <taxon>Eukaryota</taxon>
        <taxon>Metazoa</taxon>
        <taxon>Ecdysozoa</taxon>
        <taxon>Nematoda</taxon>
        <taxon>Enoplea</taxon>
        <taxon>Dorylaimia</taxon>
        <taxon>Mermithida</taxon>
        <taxon>Mermithoidea</taxon>
        <taxon>Mermithidae</taxon>
        <taxon>Romanomermis</taxon>
    </lineage>
</organism>
<sequence>MVDEIPNFSILHAEDMHIVKGRKYEADSLWTSANLSKVDLQGGNEQNYDSIFIDDDTMAYNLTVNVASHTKIQNNAVNVPDVFIYKSKYSNSKSYIIDLRMLYSKLDNVEVRLDISSLGSIFIVHVNIVTFMNMEFGLCRIFFKDFTAESLKTQVLVIGNVRMKILESNLKLILLAVPLKFTKNETKIILTHYDIDYNQEIFIDRFLAKYSIFYSNATNLVITDRFNRPVDDKFSSILILKDFYIFYKMRTVIIKFTNQVIKFNDKARFMKTNLKRQWKCQRMDNDGNAQENTK</sequence>
<dbReference type="WBParaSite" id="nRc.2.0.1.t28543-RA">
    <property type="protein sequence ID" value="nRc.2.0.1.t28543-RA"/>
    <property type="gene ID" value="nRc.2.0.1.g28543"/>
</dbReference>
<dbReference type="AlphaFoldDB" id="A0A915JR20"/>
<evidence type="ECO:0000313" key="1">
    <source>
        <dbReference type="Proteomes" id="UP000887565"/>
    </source>
</evidence>
<dbReference type="Proteomes" id="UP000887565">
    <property type="component" value="Unplaced"/>
</dbReference>
<name>A0A915JR20_ROMCU</name>
<accession>A0A915JR20</accession>
<reference evidence="2" key="1">
    <citation type="submission" date="2022-11" db="UniProtKB">
        <authorList>
            <consortium name="WormBaseParasite"/>
        </authorList>
    </citation>
    <scope>IDENTIFICATION</scope>
</reference>
<protein>
    <submittedName>
        <fullName evidence="2">Uncharacterized protein</fullName>
    </submittedName>
</protein>
<evidence type="ECO:0000313" key="2">
    <source>
        <dbReference type="WBParaSite" id="nRc.2.0.1.t28543-RA"/>
    </source>
</evidence>
<proteinExistence type="predicted"/>
<keyword evidence="1" id="KW-1185">Reference proteome</keyword>